<dbReference type="GO" id="GO:0003677">
    <property type="term" value="F:DNA binding"/>
    <property type="evidence" value="ECO:0007669"/>
    <property type="project" value="UniProtKB-KW"/>
</dbReference>
<keyword evidence="7" id="KW-1185">Reference proteome</keyword>
<evidence type="ECO:0000259" key="5">
    <source>
        <dbReference type="PROSITE" id="PS50931"/>
    </source>
</evidence>
<evidence type="ECO:0000256" key="3">
    <source>
        <dbReference type="ARBA" id="ARBA00023125"/>
    </source>
</evidence>
<evidence type="ECO:0000256" key="2">
    <source>
        <dbReference type="ARBA" id="ARBA00023015"/>
    </source>
</evidence>
<evidence type="ECO:0000313" key="7">
    <source>
        <dbReference type="Proteomes" id="UP000576792"/>
    </source>
</evidence>
<dbReference type="GO" id="GO:0003700">
    <property type="term" value="F:DNA-binding transcription factor activity"/>
    <property type="evidence" value="ECO:0007669"/>
    <property type="project" value="InterPro"/>
</dbReference>
<dbReference type="FunFam" id="1.10.10.10:FF:000001">
    <property type="entry name" value="LysR family transcriptional regulator"/>
    <property type="match status" value="1"/>
</dbReference>
<dbReference type="GO" id="GO:0032993">
    <property type="term" value="C:protein-DNA complex"/>
    <property type="evidence" value="ECO:0007669"/>
    <property type="project" value="TreeGrafter"/>
</dbReference>
<evidence type="ECO:0000313" key="6">
    <source>
        <dbReference type="EMBL" id="NJC55371.1"/>
    </source>
</evidence>
<evidence type="ECO:0000256" key="1">
    <source>
        <dbReference type="ARBA" id="ARBA00009437"/>
    </source>
</evidence>
<organism evidence="6 7">
    <name type="scientific">Brevibacterium marinum</name>
    <dbReference type="NCBI Taxonomy" id="418643"/>
    <lineage>
        <taxon>Bacteria</taxon>
        <taxon>Bacillati</taxon>
        <taxon>Actinomycetota</taxon>
        <taxon>Actinomycetes</taxon>
        <taxon>Micrococcales</taxon>
        <taxon>Brevibacteriaceae</taxon>
        <taxon>Brevibacterium</taxon>
    </lineage>
</organism>
<dbReference type="PANTHER" id="PTHR30346">
    <property type="entry name" value="TRANSCRIPTIONAL DUAL REGULATOR HCAR-RELATED"/>
    <property type="match status" value="1"/>
</dbReference>
<reference evidence="6 7" key="1">
    <citation type="submission" date="2020-03" db="EMBL/GenBank/DDBJ databases">
        <title>Sequencing the genomes of 1000 actinobacteria strains.</title>
        <authorList>
            <person name="Klenk H.-P."/>
        </authorList>
    </citation>
    <scope>NUCLEOTIDE SEQUENCE [LARGE SCALE GENOMIC DNA]</scope>
    <source>
        <strain evidence="6 7">DSM 18964</strain>
    </source>
</reference>
<dbReference type="AlphaFoldDB" id="A0A846RZI0"/>
<dbReference type="EMBL" id="JAATJN010000001">
    <property type="protein sequence ID" value="NJC55371.1"/>
    <property type="molecule type" value="Genomic_DNA"/>
</dbReference>
<dbReference type="SUPFAM" id="SSF46785">
    <property type="entry name" value="Winged helix' DNA-binding domain"/>
    <property type="match status" value="1"/>
</dbReference>
<accession>A0A846RZI0</accession>
<protein>
    <submittedName>
        <fullName evidence="6">DNA-binding transcriptional LysR family regulator</fullName>
    </submittedName>
</protein>
<dbReference type="Pfam" id="PF00126">
    <property type="entry name" value="HTH_1"/>
    <property type="match status" value="1"/>
</dbReference>
<keyword evidence="3 6" id="KW-0238">DNA-binding</keyword>
<feature type="domain" description="HTH lysR-type" evidence="5">
    <location>
        <begin position="2"/>
        <end position="59"/>
    </location>
</feature>
<dbReference type="Gene3D" id="3.40.190.10">
    <property type="entry name" value="Periplasmic binding protein-like II"/>
    <property type="match status" value="2"/>
</dbReference>
<dbReference type="PRINTS" id="PR00039">
    <property type="entry name" value="HTHLYSR"/>
</dbReference>
<dbReference type="PROSITE" id="PS50931">
    <property type="entry name" value="HTH_LYSR"/>
    <property type="match status" value="1"/>
</dbReference>
<dbReference type="Proteomes" id="UP000576792">
    <property type="component" value="Unassembled WGS sequence"/>
</dbReference>
<keyword evidence="2" id="KW-0805">Transcription regulation</keyword>
<dbReference type="InterPro" id="IPR000847">
    <property type="entry name" value="LysR_HTH_N"/>
</dbReference>
<dbReference type="SUPFAM" id="SSF53850">
    <property type="entry name" value="Periplasmic binding protein-like II"/>
    <property type="match status" value="1"/>
</dbReference>
<sequence length="300" mass="32580">MFTLDQVRCFVAVAEHLHFGRAAESLLMTQPPLSRQVQKLEKAVGVTLIDRDNRSVALTRAGRQFLKEARQLLALAHRAPEQAQLIASGVEGHVSLGFTIGSGMSQLGPMVSGLAAKLPGVELSMTEMVTGEQIKAISEGQIDLGIGRPPATADPLETMLLEQDDLVLAVPSDHRLMTSGRPVKAEDVDGVPLIMHSPQLARYFYDLVVRYFPIDHSTVVQSLSQMTSMLNLVSAGIGIAFVPSSMRKLHMEGVVYVDVEDLPSGIVELRAIWDPESPNEALHRVLEAIRSGGLEHPLEA</sequence>
<evidence type="ECO:0000256" key="4">
    <source>
        <dbReference type="ARBA" id="ARBA00023163"/>
    </source>
</evidence>
<dbReference type="Gene3D" id="1.10.10.10">
    <property type="entry name" value="Winged helix-like DNA-binding domain superfamily/Winged helix DNA-binding domain"/>
    <property type="match status" value="1"/>
</dbReference>
<proteinExistence type="inferred from homology"/>
<gene>
    <name evidence="6" type="ORF">BKA07_000406</name>
</gene>
<dbReference type="InterPro" id="IPR036388">
    <property type="entry name" value="WH-like_DNA-bd_sf"/>
</dbReference>
<dbReference type="InterPro" id="IPR036390">
    <property type="entry name" value="WH_DNA-bd_sf"/>
</dbReference>
<name>A0A846RZI0_9MICO</name>
<comment type="similarity">
    <text evidence="1">Belongs to the LysR transcriptional regulatory family.</text>
</comment>
<keyword evidence="4" id="KW-0804">Transcription</keyword>
<dbReference type="PANTHER" id="PTHR30346:SF0">
    <property type="entry name" value="HCA OPERON TRANSCRIPTIONAL ACTIVATOR HCAR"/>
    <property type="match status" value="1"/>
</dbReference>
<comment type="caution">
    <text evidence="6">The sequence shown here is derived from an EMBL/GenBank/DDBJ whole genome shotgun (WGS) entry which is preliminary data.</text>
</comment>
<dbReference type="RefSeq" id="WP_167949420.1">
    <property type="nucleotide sequence ID" value="NZ_BAAAPQ010000026.1"/>
</dbReference>
<dbReference type="Pfam" id="PF03466">
    <property type="entry name" value="LysR_substrate"/>
    <property type="match status" value="1"/>
</dbReference>
<dbReference type="InterPro" id="IPR005119">
    <property type="entry name" value="LysR_subst-bd"/>
</dbReference>